<keyword evidence="5" id="KW-0539">Nucleus</keyword>
<dbReference type="EMBL" id="CM035417">
    <property type="protein sequence ID" value="KAH7422861.1"/>
    <property type="molecule type" value="Genomic_DNA"/>
</dbReference>
<dbReference type="PANTHER" id="PTHR31734">
    <property type="entry name" value="AUXIN-RESPONSIVE PROTEIN IAA17"/>
    <property type="match status" value="1"/>
</dbReference>
<evidence type="ECO:0000259" key="7">
    <source>
        <dbReference type="PROSITE" id="PS51745"/>
    </source>
</evidence>
<name>A0A8T2THM3_CERRI</name>
<keyword evidence="3 5" id="KW-0678">Repressor</keyword>
<comment type="subunit">
    <text evidence="5">Homodimers and heterodimers.</text>
</comment>
<comment type="caution">
    <text evidence="8">The sequence shown here is derived from an EMBL/GenBank/DDBJ whole genome shotgun (WGS) entry which is preliminary data.</text>
</comment>
<evidence type="ECO:0000256" key="6">
    <source>
        <dbReference type="SAM" id="MobiDB-lite"/>
    </source>
</evidence>
<comment type="subcellular location">
    <subcellularLocation>
        <location evidence="1 5">Nucleus</location>
    </subcellularLocation>
</comment>
<dbReference type="GO" id="GO:0006355">
    <property type="term" value="P:regulation of DNA-templated transcription"/>
    <property type="evidence" value="ECO:0007669"/>
    <property type="project" value="InterPro"/>
</dbReference>
<gene>
    <name evidence="8" type="ORF">KP509_12G029200</name>
</gene>
<evidence type="ECO:0000256" key="4">
    <source>
        <dbReference type="ARBA" id="ARBA00023294"/>
    </source>
</evidence>
<feature type="compositionally biased region" description="Polar residues" evidence="6">
    <location>
        <begin position="55"/>
        <end position="67"/>
    </location>
</feature>
<proteinExistence type="inferred from homology"/>
<evidence type="ECO:0000256" key="5">
    <source>
        <dbReference type="RuleBase" id="RU004549"/>
    </source>
</evidence>
<keyword evidence="9" id="KW-1185">Reference proteome</keyword>
<evidence type="ECO:0000256" key="1">
    <source>
        <dbReference type="ARBA" id="ARBA00004123"/>
    </source>
</evidence>
<evidence type="ECO:0000313" key="8">
    <source>
        <dbReference type="EMBL" id="KAH7422861.1"/>
    </source>
</evidence>
<dbReference type="PROSITE" id="PS51745">
    <property type="entry name" value="PB1"/>
    <property type="match status" value="1"/>
</dbReference>
<dbReference type="Gene3D" id="3.10.20.90">
    <property type="entry name" value="Phosphatidylinositol 3-kinase Catalytic Subunit, Chain A, domain 1"/>
    <property type="match status" value="1"/>
</dbReference>
<keyword evidence="5" id="KW-0805">Transcription regulation</keyword>
<dbReference type="OMA" id="KCTHADE"/>
<dbReference type="SUPFAM" id="SSF54277">
    <property type="entry name" value="CAD &amp; PB1 domains"/>
    <property type="match status" value="1"/>
</dbReference>
<dbReference type="AlphaFoldDB" id="A0A8T2THM3"/>
<dbReference type="InterPro" id="IPR033389">
    <property type="entry name" value="AUX/IAA_dom"/>
</dbReference>
<dbReference type="GO" id="GO:0009734">
    <property type="term" value="P:auxin-activated signaling pathway"/>
    <property type="evidence" value="ECO:0007669"/>
    <property type="project" value="UniProtKB-UniRule"/>
</dbReference>
<evidence type="ECO:0000256" key="3">
    <source>
        <dbReference type="ARBA" id="ARBA00022491"/>
    </source>
</evidence>
<dbReference type="OrthoDB" id="1926344at2759"/>
<feature type="region of interest" description="Disordered" evidence="6">
    <location>
        <begin position="1"/>
        <end position="29"/>
    </location>
</feature>
<feature type="region of interest" description="Disordered" evidence="6">
    <location>
        <begin position="50"/>
        <end position="115"/>
    </location>
</feature>
<organism evidence="8 9">
    <name type="scientific">Ceratopteris richardii</name>
    <name type="common">Triangle waterfern</name>
    <dbReference type="NCBI Taxonomy" id="49495"/>
    <lineage>
        <taxon>Eukaryota</taxon>
        <taxon>Viridiplantae</taxon>
        <taxon>Streptophyta</taxon>
        <taxon>Embryophyta</taxon>
        <taxon>Tracheophyta</taxon>
        <taxon>Polypodiopsida</taxon>
        <taxon>Polypodiidae</taxon>
        <taxon>Polypodiales</taxon>
        <taxon>Pteridineae</taxon>
        <taxon>Pteridaceae</taxon>
        <taxon>Parkerioideae</taxon>
        <taxon>Ceratopteris</taxon>
    </lineage>
</organism>
<comment type="function">
    <text evidence="5">Aux/IAA proteins are short-lived transcriptional factors that function as repressors of early auxin response genes at low auxin concentrations.</text>
</comment>
<feature type="domain" description="PB1" evidence="7">
    <location>
        <begin position="275"/>
        <end position="361"/>
    </location>
</feature>
<dbReference type="PANTHER" id="PTHR31734:SF28">
    <property type="entry name" value="AUXIN-RESPONSIVE PROTEIN IAA13"/>
    <property type="match status" value="1"/>
</dbReference>
<keyword evidence="4 5" id="KW-0927">Auxin signaling pathway</keyword>
<dbReference type="Pfam" id="PF02309">
    <property type="entry name" value="AUX_IAA"/>
    <property type="match status" value="1"/>
</dbReference>
<dbReference type="Proteomes" id="UP000825935">
    <property type="component" value="Chromosome 12"/>
</dbReference>
<sequence length="370" mass="40360">MAQTEQRFLDFLKQKQQAPHIPSPWTSAAESSSVASSSLVIPSYSKIPHEARVAHSSSDPCESSTECGPSLKEHDYIGLGEVSSTSSSVNENDAVSDAEDTDLRLGLGPVKDDNSAQRRTFPLELELLEPKEGIIKKAPQVSLRPAAYGLTLAGSIPSVTGYKKRAFGESLAEAMQVSNVASSAIAKQVQGSAQSENQNPIFLPSWPTPKSNSAHTVPPNADVRLDKLERYNSAVEGPPPSKGQVVGWPPIRSYRRNTLPVVNEQTTTDGEGHSTNYVKVNMDGVPIGRKIDLNLYGSYENLQKALEEMFYNHTSGGCRQFLSNGMFELTYEDKEGDWMLVGDVPWGMFADTVRRLHIVRVDATGLAPNR</sequence>
<accession>A0A8T2THM3</accession>
<evidence type="ECO:0000313" key="9">
    <source>
        <dbReference type="Proteomes" id="UP000825935"/>
    </source>
</evidence>
<evidence type="ECO:0000256" key="2">
    <source>
        <dbReference type="ARBA" id="ARBA00006728"/>
    </source>
</evidence>
<dbReference type="InterPro" id="IPR003311">
    <property type="entry name" value="AUX_IAA"/>
</dbReference>
<protein>
    <recommendedName>
        <fullName evidence="5">Auxin-responsive protein</fullName>
    </recommendedName>
</protein>
<comment type="similarity">
    <text evidence="2 5">Belongs to the Aux/IAA family.</text>
</comment>
<dbReference type="InterPro" id="IPR053793">
    <property type="entry name" value="PB1-like"/>
</dbReference>
<dbReference type="GO" id="GO:0005634">
    <property type="term" value="C:nucleus"/>
    <property type="evidence" value="ECO:0007669"/>
    <property type="project" value="UniProtKB-SubCell"/>
</dbReference>
<reference evidence="8" key="1">
    <citation type="submission" date="2021-08" db="EMBL/GenBank/DDBJ databases">
        <title>WGS assembly of Ceratopteris richardii.</title>
        <authorList>
            <person name="Marchant D.B."/>
            <person name="Chen G."/>
            <person name="Jenkins J."/>
            <person name="Shu S."/>
            <person name="Leebens-Mack J."/>
            <person name="Grimwood J."/>
            <person name="Schmutz J."/>
            <person name="Soltis P."/>
            <person name="Soltis D."/>
            <person name="Chen Z.-H."/>
        </authorList>
    </citation>
    <scope>NUCLEOTIDE SEQUENCE</scope>
    <source>
        <strain evidence="8">Whitten #5841</strain>
        <tissue evidence="8">Leaf</tissue>
    </source>
</reference>
<keyword evidence="5" id="KW-0804">Transcription</keyword>